<dbReference type="PANTHER" id="PTHR15600">
    <property type="entry name" value="SACSIN"/>
    <property type="match status" value="1"/>
</dbReference>
<dbReference type="InterPro" id="IPR036869">
    <property type="entry name" value="J_dom_sf"/>
</dbReference>
<accession>A0ABN8PJP4</accession>
<dbReference type="InterPro" id="IPR052972">
    <property type="entry name" value="Sacsin_chaperone_reg"/>
</dbReference>
<dbReference type="PROSITE" id="PS50910">
    <property type="entry name" value="HEPN"/>
    <property type="match status" value="1"/>
</dbReference>
<dbReference type="EMBL" id="CALNXK010000074">
    <property type="protein sequence ID" value="CAH3144822.1"/>
    <property type="molecule type" value="Genomic_DNA"/>
</dbReference>
<dbReference type="SUPFAM" id="SSF81593">
    <property type="entry name" value="Nucleotidyltransferase substrate binding subunit/domain"/>
    <property type="match status" value="1"/>
</dbReference>
<evidence type="ECO:0000259" key="1">
    <source>
        <dbReference type="PROSITE" id="PS50910"/>
    </source>
</evidence>
<dbReference type="Gene3D" id="1.20.120.330">
    <property type="entry name" value="Nucleotidyltransferases domain 2"/>
    <property type="match status" value="1"/>
</dbReference>
<dbReference type="Gene3D" id="1.10.287.110">
    <property type="entry name" value="DnaJ domain"/>
    <property type="match status" value="1"/>
</dbReference>
<feature type="domain" description="HEPN" evidence="1">
    <location>
        <begin position="4288"/>
        <end position="4400"/>
    </location>
</feature>
<reference evidence="2 3" key="1">
    <citation type="submission" date="2022-05" db="EMBL/GenBank/DDBJ databases">
        <authorList>
            <consortium name="Genoscope - CEA"/>
            <person name="William W."/>
        </authorList>
    </citation>
    <scope>NUCLEOTIDE SEQUENCE [LARGE SCALE GENOMIC DNA]</scope>
</reference>
<dbReference type="PANTHER" id="PTHR15600:SF42">
    <property type="entry name" value="SACSIN"/>
    <property type="match status" value="1"/>
</dbReference>
<dbReference type="Pfam" id="PF05168">
    <property type="entry name" value="HEPN"/>
    <property type="match status" value="1"/>
</dbReference>
<name>A0ABN8PJP4_9CNID</name>
<proteinExistence type="predicted"/>
<dbReference type="InterPro" id="IPR036890">
    <property type="entry name" value="HATPase_C_sf"/>
</dbReference>
<evidence type="ECO:0000313" key="3">
    <source>
        <dbReference type="Proteomes" id="UP001159405"/>
    </source>
</evidence>
<organism evidence="2 3">
    <name type="scientific">Porites lobata</name>
    <dbReference type="NCBI Taxonomy" id="104759"/>
    <lineage>
        <taxon>Eukaryota</taxon>
        <taxon>Metazoa</taxon>
        <taxon>Cnidaria</taxon>
        <taxon>Anthozoa</taxon>
        <taxon>Hexacorallia</taxon>
        <taxon>Scleractinia</taxon>
        <taxon>Fungiina</taxon>
        <taxon>Poritidae</taxon>
        <taxon>Porites</taxon>
    </lineage>
</organism>
<dbReference type="SUPFAM" id="SSF55874">
    <property type="entry name" value="ATPase domain of HSP90 chaperone/DNA topoisomerase II/histidine kinase"/>
    <property type="match status" value="3"/>
</dbReference>
<sequence length="4409" mass="501724">MSFNLIQPSLIQQLKKILDQYPDDGQILKELIQNAEDAGASQVKFLHDRHSYGKEKLHSNELAKFQGPALYAYNNAEFKPSDWEGIRMLCESKKVKDPMKVGRFGLGFKSVFHVTDLPSIMSTSQIGVIDPQEKCFGERRTGNSWDIRNDRDIMNAISDQFAPYRGVFDFPEDIFTRGSYTGTLFRFPLRTEPSRLSETLYSAEKVNDLFNGFMADAHLVLLFMQHLESIELYARDELESKPRRMFQVRISEASLPLVRERRRKFQETVPSGQLLPHSVHVTYPITIEAVQYCQGVEAGKFSHSFLVTNYVCGGKISSEFQALVVDTSLSYLPLVGIAMALPSSPQDSVPEIQGHVFCVLPLPVQKTSLTGLPVHVNGFFALTQNRGHIKFPTAEQEGHALTDKSLKWNKCLLEEAIPQAYATMILEAINDKSFNVQAATVYQAWPEITRVNQKWKSVVESLFDILSDKEIIYSKVNRGQWLLVKDAIFNQVPERHLKELLESVLIGANVPVVSVPSHVMDAIKSFTDAKKITPSVTRKELKKSAACYKNLMRHEKLRLLQFCLQDDQYEDLCGLELLPLSNGTFTTFSALAHEIYISSHEHSQDLLPGLEHRFLDQKLDSDILQELSCAARQECTQLRLLSENDVVVLLKESLPSDWSQGKTVLWHPEDKNHNHPPRDWIELIWRYVRDHFPTRERLHLLQNFSLIPVSMEQTAVTLKPLAQPSTVVIKSLGGDIIDDALIHVLTKMGGVVLTDCPDFILDHPCVLDTFVHRPNVQGIFKTIVKLASTFTAKKLSEVVRGLSPGEKRSLRSFLANIKPVQLGKKESNLICSLPIFETFSKRFVSKNEGLSAAPIESLPIQPQRELIDISDEESRSLALLLKVRILKLTEVLCEIVFPDIQSGKYNGGQIDKLMSYVLSNFAHIIRSDAHFKRNIQALPFLPKANHRKRVKGSDVFDPRNENLRKLFANENVFPAGHLYNDSIVLNVLEEVGMKSEADVTAKDLVQSAKNVSVLSDPSKAREKSHAILQHLDRHPQKLKSKIDGQELGSLLMRIQWVPNLSEKTSNFPPSLPWFKTGEEGGRHFFKPSELKSQQVINLIGSVKPVITFEPSNEIAGHFGWLKKPEVLDVAEHLQNVVRWYTGDEKAYYMVLVNEIYAFLSCADYAEVTEVLSNSHFDWVWNGDGFSSPSHVLSSKPAIDLTPFVRLLPSEMMKHSQLFTLFGMRTNSDPSLLLQVLGLIKEKYDGKNSPVLNASEVRHDLQLSVDILNELASEELSPELQREILLPVRVDGNLYVRLEPVERCMYTERKEWVQSESEDGEQKYLYVHHNVPNNTAVRLGVPSLTHRMLDPDELSIGEEFGQEEKLTTRLNRLLDDYKDGLAVLKELVQNADDAGATEVKFLYDERTNEDAMTCLIDDGMKKCQGAALWVYNDATFKSEDFVNITKLNEATKVHDTAKIGRFGLGFNAVYNLTDVPMFVSKNYFVILDPNTSHLGTAINNRKPGMKIDLNKDVRKLQTFRNQFKPFNGVFGCDLSLDKDDYSYNGTLFRFPLRTREQAAVSEIRDKCYDDHEMRKLLEMFIEKANTVLLFTQNVFRVGMYFLPRSSGQNLQPLLMFQVNKSLAQGGILRELSFPIALPNTSHKLTADQKKLMVQSNFLQASSKFKKLPESKTARQSEFPESSIIIDVECFLTQFGASFFQKEKLPGRKRESWLIVSSMGCGESMEFSESDPSLLPSGGVAAQLFSLDCKTFLPTPAKSGTVFCYLPLPIHSGLPVCINGAFAVDSNRRRLQGKLEDDKICYGEEWNNVLMTDSISTAYLCLLEDLKEIVPKDGRYVFHSLWPRAFDVNEQCRSITESFYKQIANGAHALFSNGKKWVGITQVVFLHPDLRMDPEIGEISFSVFCDFPKGNDVVIDLPAEVFQSFERCDLLNVLRSKTYDKFRFFREVFFPNISSVTSVKRDVLVLYALNQNSKTLDDLIIKNSCVPVSPNGKILKRPSQLVNPKKEASSLFFPDDGRFPFGDESTFRNPQVLAKLEVLGMNSHDLPWEDIAERAESVQRVNSVDSKVAVKRAKFLIEFVQKKLKMKDKGSSEGVISRIVKAEFLPVLERSKSFPLRWKSEEYRTSRRLLAAPRDIFLPSDKYLVCCTELVVDLEIPKKVTELLRLHEKRVTTEHVMRQLTEAISASIGKMDRKSLDEVRRVCKEAYSFLQDNMANCTPSAKDFLSTKPFILIERRFLSADEVAFEVKTDCSPYLNKLPETLSDSYAKLLRFSGVRKQFEAKDYISGLQKIKQKVAETQLDEQTLQVAVNMAIELGETVKRCNEEWYAGEESSNYIFLPDSGRRMLAVADLCYKDCPWMPDDPEEQFIHEKIPWSTCKQLGVKTRREGALQQHDIGFPFGQKEELTNRLKRILTGYPGEKEILKELLQNADDAQATEICFIKDPRHHPDERVFQESWKPLQGPALCVYNNRPFTSADIEGICNLGKGSKGEDPNKTGQYGVGFNAVYHLTDVPSFRSKGEEIGDVFCVFDPHCKYVPCASDAKPGRMYKDIDKLKKKFPDVFPCYLEELFPIKNATMFRFPLKSQEMAEESKISKKPVSVHQLDGMMKDLKMELFEVLLFVNNVRKISIAGIDRNEKLADIYSVEVVMTQEAERIRQRFADYMKQVGKKAKHEDFLPTSIQTKKCIYTMTLRDSVGEEETWLIVQQVGFEKPVEKSIVDAFRDENLGMLPRGGVACLLSSSRSSGQRKGKDGKAYCFLPLPFRTNLPVYINGHFALDHEARRNLWRDEAGGYRSDWNKALLRDVITSCYLTLLDKVRGYIQLPVGQDAADQYSTFSKSEITKRLISYERLFPRYPLEDSHWRMLADSVYQEMSNKEMRLIPVVRSLKQMSNARAKNLKSVVTWFPPQGAGKNQVFFNNLEIEGCFSALSLRPDIEEEERRKKDEARIRRKQQFEETMLRTGFNLVTLSITVFRSFKEAGVEVCCLCPVVIMDFFKSFSEVNPLCSIGEIPFPIDKTPFKDQEALIGILKYCRANECFLENLAGLPLLLTQDNYLRVFSEKEPRCLSHYYDILPRSPSLFVHNRVHCEVFNNVDLKKTPVFRPLDVQILSSNLHLALPGCFCSEDRYMRWSPEDPKSPLPNRRWIYRVWNFLERFSSETLKESDVADENKISFIRDLLKPLSKWNILPATEKSVSVDHYLVPLKMAESVLDFGDCGQSSKKLVEALRCLTLPELNSVVMASSSVDTSSYTNTDSYRFACNIVATLKTPHSLLKALNQKLKTNPASLSGRLKSTEAESILGYFSRSVKDLVDDDKEALRKLPFFPVAGGRLGEVQDRDVFVLPGEIPKDEMDAVESRVGCLFLEPRQSLSDLYEFLGFHQLSPANAYLKFILKCFQHLSFEGKLAHLRYLRGFVFSTSVQGKENEEFEKKQLLDYLKIVPTISAVDGSLKTASSFYDPRNEVFRTMLSADSFPTGIFNTNEWLPFLEKIGLITNVSQDDFVKFASQVASEAETARTEKTYKKSEVLVHNLISWPNVVEEGLLPLVRNIPFVASDPVKESLKALCPPFGEKRSGEIPFIAFSGTVFRDHEEIVWTKAFLLPNWADPRFNYGALASGCPHRKTEKYLKSFLAQLNVIKEPSIRLVIGHCQTVSGVRDLRDKIPSTVTKVMERIYTFLQQKAASEPDLNILLQSTRCILVERGKRFILPKQAVLELYEDLEIKPFLYRVPPEFGKFQSLFKLLGCSKTVTSTHYAMVLELLQKNCQEAKLHPNEVQMSSKAVRGLFNSVQDDDESVKTLPKLYLPAVSPESGSPNKPLEANPVTLRPSEELIFDDAPTYGSRIHGIDQLFVPDLSLMEVTLKSAMTSFKDLMMKLPASVQPRMLSSVVKEKLSSPDSLEVVSIEAVNALKRQLTSVQFGHGFARIIRHVNYQKKGFDEGVIAGVERGLRSIELLSVKGLKTSLYHNDILIPESEQSVVYFKERLELPGKETWRVYINALTGIDETFWAVVTNIIVEMYGEFLGKNSYVITSMLRCSPTGIWSLLDKMGIRKDDSYGAAQMKIYPEPGTYIPVEDQHLLNDAFEEFEPGEYVGYQLHDPSLQQEEGTAIYIYAIVIEEVSNTDAGMLLKSYRIDIGHDKEPVVVSAARLHKFHRLEEIFDEQEGLHKDIEEVCKEISATLELAWELPEEERDQIVKRFFLRWFPKENIRNLELFTAAFQHLKSEISRLGGFNLALFAPWEALVRERDNQRETYRENYCKKFGSWKSSSGHRSGSSFPPSFCHQNSQPGEAKRWFRQAEADLEAGTVELSFGRDSYEWICFKCHQAAEKALKALQYKVDANQKTNDHNLCQNCCDINDHRLTQLAVELECVVVNSAHMRYPDTMSYPKIPNDVYTAQKAEKALSLARNIVERVKVKLT</sequence>
<dbReference type="Pfam" id="PF25794">
    <property type="entry name" value="SACS"/>
    <property type="match status" value="3"/>
</dbReference>
<dbReference type="NCBIfam" id="NF047352">
    <property type="entry name" value="P_loop_sacsin"/>
    <property type="match status" value="3"/>
</dbReference>
<dbReference type="SMART" id="SM00748">
    <property type="entry name" value="HEPN"/>
    <property type="match status" value="1"/>
</dbReference>
<dbReference type="InterPro" id="IPR007842">
    <property type="entry name" value="HEPN_dom"/>
</dbReference>
<dbReference type="Proteomes" id="UP001159405">
    <property type="component" value="Unassembled WGS sequence"/>
</dbReference>
<comment type="caution">
    <text evidence="2">The sequence shown here is derived from an EMBL/GenBank/DDBJ whole genome shotgun (WGS) entry which is preliminary data.</text>
</comment>
<keyword evidence="3" id="KW-1185">Reference proteome</keyword>
<dbReference type="InterPro" id="IPR058210">
    <property type="entry name" value="SACS/Nov_dom"/>
</dbReference>
<gene>
    <name evidence="2" type="ORF">PLOB_00044142</name>
</gene>
<protein>
    <recommendedName>
        <fullName evidence="1">HEPN domain-containing protein</fullName>
    </recommendedName>
</protein>
<evidence type="ECO:0000313" key="2">
    <source>
        <dbReference type="EMBL" id="CAH3144822.1"/>
    </source>
</evidence>